<dbReference type="PANTHER" id="PTHR42951:SF4">
    <property type="entry name" value="ACYL-COENZYME A THIOESTERASE MBLAC2"/>
    <property type="match status" value="1"/>
</dbReference>
<comment type="caution">
    <text evidence="3">The sequence shown here is derived from an EMBL/GenBank/DDBJ whole genome shotgun (WGS) entry which is preliminary data.</text>
</comment>
<dbReference type="AlphaFoldDB" id="A0A178ILF6"/>
<dbReference type="Proteomes" id="UP000078486">
    <property type="component" value="Unassembled WGS sequence"/>
</dbReference>
<dbReference type="InterPro" id="IPR036866">
    <property type="entry name" value="RibonucZ/Hydroxyglut_hydro"/>
</dbReference>
<name>A0A178ILF6_9BACT</name>
<sequence>MNTRIRSHSAASPAPSLDRRSFLKTSAFAATAFGLFARERLWAQALPLPPAPPPPARPAPAANGSGFVPLRRGAGVFNGRGGTIGWFVSEEALAVIDTQFPDTAAACLKGLPDREGRGLDVVVNTHHHGDHTSGNPVFKPVAKTIVAHENVPALQRAAAARAQPPTLDRQVYADTLFAETWSAALGTETVRARHHGPAHTGGDIIVVLENANVVHMGDLVFNRLYPVIDRPGGASIRGWISVLENAAKAYPSDAIYIFGHANPAFGVTGTRDDLAPMRDYLSALLAHVERQIAAGASREEICALENLPGFRDWHQPAPNRLQGNLGVAYDELTAAG</sequence>
<keyword evidence="4" id="KW-1185">Reference proteome</keyword>
<feature type="domain" description="Metallo-beta-lactamase" evidence="2">
    <location>
        <begin position="82"/>
        <end position="260"/>
    </location>
</feature>
<dbReference type="EMBL" id="LRRQ01000053">
    <property type="protein sequence ID" value="OAM90670.1"/>
    <property type="molecule type" value="Genomic_DNA"/>
</dbReference>
<protein>
    <submittedName>
        <fullName evidence="3">MBL fold metallo-hydrolase</fullName>
    </submittedName>
</protein>
<comment type="similarity">
    <text evidence="1">Belongs to the metallo-beta-lactamase superfamily. Class-B beta-lactamase family.</text>
</comment>
<organism evidence="3 4">
    <name type="scientific">Termitidicoccus mucosus</name>
    <dbReference type="NCBI Taxonomy" id="1184151"/>
    <lineage>
        <taxon>Bacteria</taxon>
        <taxon>Pseudomonadati</taxon>
        <taxon>Verrucomicrobiota</taxon>
        <taxon>Opitutia</taxon>
        <taxon>Opitutales</taxon>
        <taxon>Opitutaceae</taxon>
        <taxon>Termitidicoccus</taxon>
    </lineage>
</organism>
<dbReference type="InterPro" id="IPR006311">
    <property type="entry name" value="TAT_signal"/>
</dbReference>
<evidence type="ECO:0000313" key="4">
    <source>
        <dbReference type="Proteomes" id="UP000078486"/>
    </source>
</evidence>
<dbReference type="OrthoDB" id="9761531at2"/>
<dbReference type="PANTHER" id="PTHR42951">
    <property type="entry name" value="METALLO-BETA-LACTAMASE DOMAIN-CONTAINING"/>
    <property type="match status" value="1"/>
</dbReference>
<evidence type="ECO:0000313" key="3">
    <source>
        <dbReference type="EMBL" id="OAM90670.1"/>
    </source>
</evidence>
<dbReference type="Gene3D" id="3.60.15.10">
    <property type="entry name" value="Ribonuclease Z/Hydroxyacylglutathione hydrolase-like"/>
    <property type="match status" value="1"/>
</dbReference>
<reference evidence="3 4" key="1">
    <citation type="submission" date="2016-01" db="EMBL/GenBank/DDBJ databases">
        <title>High potential of lignocellulose degradation of a new Verrucomicrobia species.</title>
        <authorList>
            <person name="Wang Y."/>
            <person name="Shi Y."/>
            <person name="Qiu Z."/>
            <person name="Liu S."/>
            <person name="Yang H."/>
        </authorList>
    </citation>
    <scope>NUCLEOTIDE SEQUENCE [LARGE SCALE GENOMIC DNA]</scope>
    <source>
        <strain evidence="3 4">TSB47</strain>
    </source>
</reference>
<dbReference type="Pfam" id="PF00753">
    <property type="entry name" value="Lactamase_B"/>
    <property type="match status" value="1"/>
</dbReference>
<dbReference type="GO" id="GO:0016787">
    <property type="term" value="F:hydrolase activity"/>
    <property type="evidence" value="ECO:0007669"/>
    <property type="project" value="UniProtKB-KW"/>
</dbReference>
<dbReference type="SUPFAM" id="SSF56281">
    <property type="entry name" value="Metallo-hydrolase/oxidoreductase"/>
    <property type="match status" value="1"/>
</dbReference>
<dbReference type="InterPro" id="IPR001279">
    <property type="entry name" value="Metallo-B-lactamas"/>
</dbReference>
<proteinExistence type="inferred from homology"/>
<evidence type="ECO:0000256" key="1">
    <source>
        <dbReference type="ARBA" id="ARBA00005250"/>
    </source>
</evidence>
<evidence type="ECO:0000259" key="2">
    <source>
        <dbReference type="SMART" id="SM00849"/>
    </source>
</evidence>
<dbReference type="RefSeq" id="WP_068769847.1">
    <property type="nucleotide sequence ID" value="NZ_CP109796.1"/>
</dbReference>
<dbReference type="InterPro" id="IPR050855">
    <property type="entry name" value="NDM-1-like"/>
</dbReference>
<gene>
    <name evidence="3" type="ORF">AW736_07040</name>
</gene>
<keyword evidence="3" id="KW-0378">Hydrolase</keyword>
<dbReference type="GO" id="GO:0017001">
    <property type="term" value="P:antibiotic catabolic process"/>
    <property type="evidence" value="ECO:0007669"/>
    <property type="project" value="UniProtKB-ARBA"/>
</dbReference>
<dbReference type="SMART" id="SM00849">
    <property type="entry name" value="Lactamase_B"/>
    <property type="match status" value="1"/>
</dbReference>
<dbReference type="PROSITE" id="PS51318">
    <property type="entry name" value="TAT"/>
    <property type="match status" value="1"/>
</dbReference>
<dbReference type="CDD" id="cd16282">
    <property type="entry name" value="metallo-hydrolase-like_MBL-fold"/>
    <property type="match status" value="1"/>
</dbReference>
<accession>A0A178ILF6</accession>
<dbReference type="STRING" id="1184151.AW736_07040"/>